<gene>
    <name evidence="2" type="ORF">GGQ72_001738</name>
</gene>
<feature type="region of interest" description="Disordered" evidence="1">
    <location>
        <begin position="132"/>
        <end position="167"/>
    </location>
</feature>
<name>A0A7W6LF51_9HYPH</name>
<feature type="region of interest" description="Disordered" evidence="1">
    <location>
        <begin position="185"/>
        <end position="223"/>
    </location>
</feature>
<organism evidence="2 3">
    <name type="scientific">Rhizobium rhizoryzae</name>
    <dbReference type="NCBI Taxonomy" id="451876"/>
    <lineage>
        <taxon>Bacteria</taxon>
        <taxon>Pseudomonadati</taxon>
        <taxon>Pseudomonadota</taxon>
        <taxon>Alphaproteobacteria</taxon>
        <taxon>Hyphomicrobiales</taxon>
        <taxon>Rhizobiaceae</taxon>
        <taxon>Rhizobium/Agrobacterium group</taxon>
        <taxon>Rhizobium</taxon>
    </lineage>
</organism>
<evidence type="ECO:0000313" key="2">
    <source>
        <dbReference type="EMBL" id="MBB4143239.1"/>
    </source>
</evidence>
<evidence type="ECO:0000256" key="1">
    <source>
        <dbReference type="SAM" id="MobiDB-lite"/>
    </source>
</evidence>
<accession>A0A7W6LF51</accession>
<comment type="caution">
    <text evidence="2">The sequence shown here is derived from an EMBL/GenBank/DDBJ whole genome shotgun (WGS) entry which is preliminary data.</text>
</comment>
<reference evidence="2 3" key="1">
    <citation type="submission" date="2020-08" db="EMBL/GenBank/DDBJ databases">
        <title>Genomic Encyclopedia of Type Strains, Phase IV (KMG-IV): sequencing the most valuable type-strain genomes for metagenomic binning, comparative biology and taxonomic classification.</title>
        <authorList>
            <person name="Goeker M."/>
        </authorList>
    </citation>
    <scope>NUCLEOTIDE SEQUENCE [LARGE SCALE GENOMIC DNA]</scope>
    <source>
        <strain evidence="2 3">DSM 29514</strain>
    </source>
</reference>
<keyword evidence="3" id="KW-1185">Reference proteome</keyword>
<protein>
    <submittedName>
        <fullName evidence="2">Uncharacterized protein</fullName>
    </submittedName>
</protein>
<dbReference type="AlphaFoldDB" id="A0A7W6LF51"/>
<evidence type="ECO:0000313" key="3">
    <source>
        <dbReference type="Proteomes" id="UP000519897"/>
    </source>
</evidence>
<sequence>MMSGREIFTENARRTLRNIGMTHLDPAHGAAVEAVRWCLAVRGRPTHHRLAFLEAESPALLAYLEAVASSGNSASWRTAEERVRLHAELLRDRFDQSCPRPWLAAIWHVLPELAAIGQTLLDRATERNDFASDISPAMCPAEDGSGEGDKGTGGRSGAAGTTAKPRPSFRLALPTVVVKLTDQEKKVLDLGDDETDDSALTLTSDDSNEDDSVVGPRFRGGPK</sequence>
<dbReference type="Proteomes" id="UP000519897">
    <property type="component" value="Unassembled WGS sequence"/>
</dbReference>
<dbReference type="EMBL" id="JACIEC010000001">
    <property type="protein sequence ID" value="MBB4143239.1"/>
    <property type="molecule type" value="Genomic_DNA"/>
</dbReference>
<proteinExistence type="predicted"/>